<proteinExistence type="predicted"/>
<dbReference type="KEGG" id="mod:AS202_15345"/>
<dbReference type="EMBL" id="CP013690">
    <property type="protein sequence ID" value="ALU27441.1"/>
    <property type="molecule type" value="Genomic_DNA"/>
</dbReference>
<evidence type="ECO:0000313" key="2">
    <source>
        <dbReference type="Proteomes" id="UP000069030"/>
    </source>
</evidence>
<reference evidence="1 2" key="1">
    <citation type="journal article" date="2016" name="J. Zhejiang Univ. Sci. B">
        <title>Antibiotic resistance mechanisms of Myroides sp.</title>
        <authorList>
            <person name="Hu S."/>
            <person name="Yuan S."/>
            <person name="Qu H."/>
            <person name="Jiang T."/>
            <person name="Zhou Y."/>
            <person name="Wang M."/>
            <person name="Ming D."/>
        </authorList>
    </citation>
    <scope>NUCLEOTIDE SEQUENCE [LARGE SCALE GENOMIC DNA]</scope>
    <source>
        <strain evidence="1 2">PR63039</strain>
    </source>
</reference>
<dbReference type="Proteomes" id="UP000069030">
    <property type="component" value="Chromosome"/>
</dbReference>
<gene>
    <name evidence="1" type="ORF">AS202_15345</name>
</gene>
<name>A0AAI8G654_9FLAO</name>
<protein>
    <submittedName>
        <fullName evidence="1">Uncharacterized protein</fullName>
    </submittedName>
</protein>
<accession>A0AAI8G654</accession>
<dbReference type="AlphaFoldDB" id="A0AAI8G654"/>
<sequence length="84" mass="10017">MIEMRNIFELEDFERYLNHSKLEIISKNDNDSFEKVEESSNKIINNYSGLFLKFKIIKQNKTLGYLEAFKSNNLDYLLIYTSPL</sequence>
<evidence type="ECO:0000313" key="1">
    <source>
        <dbReference type="EMBL" id="ALU27441.1"/>
    </source>
</evidence>
<organism evidence="1 2">
    <name type="scientific">Myroides odoratimimus</name>
    <dbReference type="NCBI Taxonomy" id="76832"/>
    <lineage>
        <taxon>Bacteria</taxon>
        <taxon>Pseudomonadati</taxon>
        <taxon>Bacteroidota</taxon>
        <taxon>Flavobacteriia</taxon>
        <taxon>Flavobacteriales</taxon>
        <taxon>Flavobacteriaceae</taxon>
        <taxon>Myroides</taxon>
    </lineage>
</organism>